<evidence type="ECO:0000313" key="1">
    <source>
        <dbReference type="EMBL" id="OAD02317.1"/>
    </source>
</evidence>
<protein>
    <submittedName>
        <fullName evidence="1">Uncharacterized protein</fullName>
    </submittedName>
</protein>
<dbReference type="VEuPathDB" id="FungiDB:MUCCIDRAFT_111688"/>
<dbReference type="OrthoDB" id="2244689at2759"/>
<dbReference type="EMBL" id="AMYB01000005">
    <property type="protein sequence ID" value="OAD02317.1"/>
    <property type="molecule type" value="Genomic_DNA"/>
</dbReference>
<dbReference type="AlphaFoldDB" id="A0A168KEV0"/>
<sequence>MSNDALVNTVVSYAELLNQSKSDAVKNWDVGFIQGSVDQCVFIETELGLLPLQECADVQTTAHHQSGLDIPSVHTLLNALHEFFRALLQNVFLSNDVYLYVLRHYRFLTKPDETDILLKDLTELARKSATDNILRDMLDELSKIA</sequence>
<accession>A0A168KEV0</accession>
<name>A0A168KEV0_MUCCL</name>
<comment type="caution">
    <text evidence="1">The sequence shown here is derived from an EMBL/GenBank/DDBJ whole genome shotgun (WGS) entry which is preliminary data.</text>
</comment>
<reference evidence="1 2" key="1">
    <citation type="submission" date="2015-06" db="EMBL/GenBank/DDBJ databases">
        <title>Expansion of signal transduction pathways in fungi by whole-genome duplication.</title>
        <authorList>
            <consortium name="DOE Joint Genome Institute"/>
            <person name="Corrochano L.M."/>
            <person name="Kuo A."/>
            <person name="Marcet-Houben M."/>
            <person name="Polaino S."/>
            <person name="Salamov A."/>
            <person name="Villalobos J.M."/>
            <person name="Alvarez M.I."/>
            <person name="Avalos J."/>
            <person name="Benito E.P."/>
            <person name="Benoit I."/>
            <person name="Burger G."/>
            <person name="Camino L.P."/>
            <person name="Canovas D."/>
            <person name="Cerda-Olmedo E."/>
            <person name="Cheng J.-F."/>
            <person name="Dominguez A."/>
            <person name="Elias M."/>
            <person name="Eslava A.P."/>
            <person name="Glaser F."/>
            <person name="Grimwood J."/>
            <person name="Gutierrez G."/>
            <person name="Heitman J."/>
            <person name="Henrissat B."/>
            <person name="Iturriaga E.A."/>
            <person name="Lang B.F."/>
            <person name="Lavin J.L."/>
            <person name="Lee S."/>
            <person name="Li W."/>
            <person name="Lindquist E."/>
            <person name="Lopez-Garcia S."/>
            <person name="Luque E.M."/>
            <person name="Marcos A.T."/>
            <person name="Martin J."/>
            <person name="Mccluskey K."/>
            <person name="Medina H.R."/>
            <person name="Miralles-Duran A."/>
            <person name="Miyazaki A."/>
            <person name="Munoz-Torres E."/>
            <person name="Oguiza J.A."/>
            <person name="Ohm R."/>
            <person name="Olmedo M."/>
            <person name="Orejas M."/>
            <person name="Ortiz-Castellanos L."/>
            <person name="Pisabarro A.G."/>
            <person name="Rodriguez-Romero J."/>
            <person name="Ruiz-Herrera J."/>
            <person name="Ruiz-Vazquez R."/>
            <person name="Sanz C."/>
            <person name="Schackwitz W."/>
            <person name="Schmutz J."/>
            <person name="Shahriari M."/>
            <person name="Shelest E."/>
            <person name="Silva-Franco F."/>
            <person name="Soanes D."/>
            <person name="Syed K."/>
            <person name="Tagua V.G."/>
            <person name="Talbot N.J."/>
            <person name="Thon M."/>
            <person name="De Vries R.P."/>
            <person name="Wiebenga A."/>
            <person name="Yadav J.S."/>
            <person name="Braun E.L."/>
            <person name="Baker S."/>
            <person name="Garre V."/>
            <person name="Horwitz B."/>
            <person name="Torres-Martinez S."/>
            <person name="Idnurm A."/>
            <person name="Herrera-Estrella A."/>
            <person name="Gabaldon T."/>
            <person name="Grigoriev I.V."/>
        </authorList>
    </citation>
    <scope>NUCLEOTIDE SEQUENCE [LARGE SCALE GENOMIC DNA]</scope>
    <source>
        <strain evidence="1 2">CBS 277.49</strain>
    </source>
</reference>
<organism evidence="1 2">
    <name type="scientific">Mucor lusitanicus CBS 277.49</name>
    <dbReference type="NCBI Taxonomy" id="747725"/>
    <lineage>
        <taxon>Eukaryota</taxon>
        <taxon>Fungi</taxon>
        <taxon>Fungi incertae sedis</taxon>
        <taxon>Mucoromycota</taxon>
        <taxon>Mucoromycotina</taxon>
        <taxon>Mucoromycetes</taxon>
        <taxon>Mucorales</taxon>
        <taxon>Mucorineae</taxon>
        <taxon>Mucoraceae</taxon>
        <taxon>Mucor</taxon>
    </lineage>
</organism>
<proteinExistence type="predicted"/>
<keyword evidence="2" id="KW-1185">Reference proteome</keyword>
<dbReference type="Proteomes" id="UP000077051">
    <property type="component" value="Unassembled WGS sequence"/>
</dbReference>
<gene>
    <name evidence="1" type="ORF">MUCCIDRAFT_111688</name>
</gene>
<evidence type="ECO:0000313" key="2">
    <source>
        <dbReference type="Proteomes" id="UP000077051"/>
    </source>
</evidence>